<dbReference type="Proteomes" id="UP000663862">
    <property type="component" value="Unassembled WGS sequence"/>
</dbReference>
<gene>
    <name evidence="1" type="ORF">TSG867_LOCUS7971</name>
</gene>
<proteinExistence type="predicted"/>
<evidence type="ECO:0000313" key="1">
    <source>
        <dbReference type="EMBL" id="CAF4327297.1"/>
    </source>
</evidence>
<dbReference type="PROSITE" id="PS51996">
    <property type="entry name" value="TR_MART"/>
    <property type="match status" value="1"/>
</dbReference>
<comment type="caution">
    <text evidence="1">The sequence shown here is derived from an EMBL/GenBank/DDBJ whole genome shotgun (WGS) entry which is preliminary data.</text>
</comment>
<dbReference type="AlphaFoldDB" id="A0A820JHE1"/>
<dbReference type="SUPFAM" id="SSF56399">
    <property type="entry name" value="ADP-ribosylation"/>
    <property type="match status" value="2"/>
</dbReference>
<sequence length="661" mass="76389">MVGALVENQGKSKLYVWQSMNIPIIHYRLFVDNKPHEASQPIIVLVGFSLKCCPVLPDTLDHLRVVELLNVKELSAILSSPEFIATDNLTLVISDGTIDSCRNILNKFSGSLYIFDTKRSLIYTSVNSLRHIGLTVNPVLFESKYRQRIFELTTDIAQYVWFRFFFSILSKIHYTDVSKRELLTYLNHQTARKQFKSIDELMDDISDPINLYTITGPIYPNLTSILPSKDINKLFSLRYAINLLNSQLEKSNSERDESVCRPFSLYRGIQSSIQILEQVKAGVGSIIGKASFGSFSFDENTAKSFATGDMNHACKQPVLQKINISTKSGERLHRSLFCKSQSFGDVMILPYQSLFRIVKAERTELFWYVESDLVDADDEQFCSVIGPWAKLINEECLFKTGMQKPYFRYLDTNSTSFLKFQVLVDALLRLDANEFAKEELIELCLSKYANDRKTLNHIDVFAQNYRGEDAAYWYSRDWFLFRTLNEALHQENYDTIIKLRCFIRDLHNQLAALQIDYLQSLPHNQPNIVLYRGQTIPRSEIEWLQRYQCSLISMNSFLSTTNSYQAAVFFSGEGTDDVDQGYVSVIFEILVDTRLPLNVPFARINYQSIFQDEEEILFSMAAVFRIQDVEKIHDNFWCVKIKLEKNLDDEQWQLLTSHLNA</sequence>
<dbReference type="Gene3D" id="3.90.176.10">
    <property type="entry name" value="Toxin ADP-ribosyltransferase, Chain A, domain 1"/>
    <property type="match status" value="1"/>
</dbReference>
<dbReference type="EMBL" id="CAJOBQ010000321">
    <property type="protein sequence ID" value="CAF4327297.1"/>
    <property type="molecule type" value="Genomic_DNA"/>
</dbReference>
<protein>
    <submittedName>
        <fullName evidence="1">Uncharacterized protein</fullName>
    </submittedName>
</protein>
<reference evidence="1" key="1">
    <citation type="submission" date="2021-02" db="EMBL/GenBank/DDBJ databases">
        <authorList>
            <person name="Nowell W R."/>
        </authorList>
    </citation>
    <scope>NUCLEOTIDE SEQUENCE</scope>
</reference>
<organism evidence="1 2">
    <name type="scientific">Rotaria socialis</name>
    <dbReference type="NCBI Taxonomy" id="392032"/>
    <lineage>
        <taxon>Eukaryota</taxon>
        <taxon>Metazoa</taxon>
        <taxon>Spiralia</taxon>
        <taxon>Gnathifera</taxon>
        <taxon>Rotifera</taxon>
        <taxon>Eurotatoria</taxon>
        <taxon>Bdelloidea</taxon>
        <taxon>Philodinida</taxon>
        <taxon>Philodinidae</taxon>
        <taxon>Rotaria</taxon>
    </lineage>
</organism>
<name>A0A820JHE1_9BILA</name>
<accession>A0A820JHE1</accession>
<evidence type="ECO:0000313" key="2">
    <source>
        <dbReference type="Proteomes" id="UP000663862"/>
    </source>
</evidence>